<feature type="compositionally biased region" description="Polar residues" evidence="1">
    <location>
        <begin position="101"/>
        <end position="130"/>
    </location>
</feature>
<feature type="region of interest" description="Disordered" evidence="1">
    <location>
        <begin position="1"/>
        <end position="183"/>
    </location>
</feature>
<dbReference type="InterPro" id="IPR046521">
    <property type="entry name" value="DUF6698"/>
</dbReference>
<gene>
    <name evidence="2" type="ORF">QCA50_007304</name>
</gene>
<evidence type="ECO:0000313" key="2">
    <source>
        <dbReference type="EMBL" id="KAK7689512.1"/>
    </source>
</evidence>
<evidence type="ECO:0000313" key="3">
    <source>
        <dbReference type="Proteomes" id="UP001385951"/>
    </source>
</evidence>
<keyword evidence="3" id="KW-1185">Reference proteome</keyword>
<protein>
    <submittedName>
        <fullName evidence="2">Uncharacterized protein</fullName>
    </submittedName>
</protein>
<sequence>MTPGKLPSTLLKLRTKAKKKSNVDKPHSRPRHSKEPTQSPVTTQRQAPQQADRGTRWPSTPATATITNAGPNTPYAYGAPAPAHGAPQLTQNMYGAATSGPEIQNQSQGIERQRLGSPSPTGGSTAQDIFNMQGGESPRRETSFSEDVPSQRVGNLGEEQEEDEHEDEEQEEGEGEESEDQVTIDMGNYGRKFARMGGIFTAIGVIVEKGASWESECSHWINRNGAGSEEADPVNNPDPRKLTKYSERDRRTIGAWKILCDIIPGFREGVMELLDHGQPVKELEICQKLQSIATTCRGNDSTGLKSKSLYYIDPNLDAIQPEIHWTNLGKKAVRGWNHPKTAAMLLPLKHELTDENIDAAGAKQLPTHHHLFPRYLYPVGQPYVVNNEDIGLMQGHYIIYVCRHIFTGPKSVLHGLKSPKRSRKGTIAQRMGITALTPRAVAYACVQTHFAISNQESWDEMYWDFDLEQYYWNMVDILSHGPEGEAAMNHINMEVFGEITKEHESEHVEITAAQRIIAQRNGCSA</sequence>
<dbReference type="Pfam" id="PF20414">
    <property type="entry name" value="DUF6698"/>
    <property type="match status" value="1"/>
</dbReference>
<name>A0AAW0GAR2_9APHY</name>
<reference evidence="2 3" key="1">
    <citation type="submission" date="2022-09" db="EMBL/GenBank/DDBJ databases">
        <authorList>
            <person name="Palmer J.M."/>
        </authorList>
    </citation>
    <scope>NUCLEOTIDE SEQUENCE [LARGE SCALE GENOMIC DNA]</scope>
    <source>
        <strain evidence="2 3">DSM 7382</strain>
    </source>
</reference>
<feature type="compositionally biased region" description="Polar residues" evidence="1">
    <location>
        <begin position="57"/>
        <end position="68"/>
    </location>
</feature>
<feature type="compositionally biased region" description="Acidic residues" evidence="1">
    <location>
        <begin position="158"/>
        <end position="182"/>
    </location>
</feature>
<accession>A0AAW0GAR2</accession>
<feature type="compositionally biased region" description="Low complexity" evidence="1">
    <location>
        <begin position="69"/>
        <end position="87"/>
    </location>
</feature>
<evidence type="ECO:0000256" key="1">
    <source>
        <dbReference type="SAM" id="MobiDB-lite"/>
    </source>
</evidence>
<dbReference type="Proteomes" id="UP001385951">
    <property type="component" value="Unassembled WGS sequence"/>
</dbReference>
<dbReference type="AlphaFoldDB" id="A0AAW0GAR2"/>
<comment type="caution">
    <text evidence="2">The sequence shown here is derived from an EMBL/GenBank/DDBJ whole genome shotgun (WGS) entry which is preliminary data.</text>
</comment>
<dbReference type="EMBL" id="JASBNA010000008">
    <property type="protein sequence ID" value="KAK7689512.1"/>
    <property type="molecule type" value="Genomic_DNA"/>
</dbReference>
<feature type="compositionally biased region" description="Polar residues" evidence="1">
    <location>
        <begin position="36"/>
        <end position="49"/>
    </location>
</feature>
<proteinExistence type="predicted"/>
<organism evidence="2 3">
    <name type="scientific">Cerrena zonata</name>
    <dbReference type="NCBI Taxonomy" id="2478898"/>
    <lineage>
        <taxon>Eukaryota</taxon>
        <taxon>Fungi</taxon>
        <taxon>Dikarya</taxon>
        <taxon>Basidiomycota</taxon>
        <taxon>Agaricomycotina</taxon>
        <taxon>Agaricomycetes</taxon>
        <taxon>Polyporales</taxon>
        <taxon>Cerrenaceae</taxon>
        <taxon>Cerrena</taxon>
    </lineage>
</organism>